<dbReference type="InterPro" id="IPR025558">
    <property type="entry name" value="DUF4283"/>
</dbReference>
<keyword evidence="1" id="KW-0863">Zinc-finger</keyword>
<evidence type="ECO:0000259" key="2">
    <source>
        <dbReference type="PROSITE" id="PS50089"/>
    </source>
</evidence>
<dbReference type="Gene3D" id="3.30.40.10">
    <property type="entry name" value="Zinc/RING finger domain, C3HC4 (zinc finger)"/>
    <property type="match status" value="1"/>
</dbReference>
<feature type="domain" description="RING-type" evidence="2">
    <location>
        <begin position="463"/>
        <end position="504"/>
    </location>
</feature>
<dbReference type="EMBL" id="LS974623">
    <property type="protein sequence ID" value="CAG7904121.1"/>
    <property type="molecule type" value="Genomic_DNA"/>
</dbReference>
<evidence type="ECO:0000313" key="3">
    <source>
        <dbReference type="EMBL" id="CAG7904121.1"/>
    </source>
</evidence>
<evidence type="ECO:0000313" key="4">
    <source>
        <dbReference type="Proteomes" id="UP000694005"/>
    </source>
</evidence>
<dbReference type="PANTHER" id="PTHR31286">
    <property type="entry name" value="GLYCINE-RICH CELL WALL STRUCTURAL PROTEIN 1.8-LIKE"/>
    <property type="match status" value="1"/>
</dbReference>
<name>A0A8D9MA83_BRACM</name>
<evidence type="ECO:0000256" key="1">
    <source>
        <dbReference type="PROSITE-ProRule" id="PRU00175"/>
    </source>
</evidence>
<dbReference type="Pfam" id="PF14111">
    <property type="entry name" value="DUF4283"/>
    <property type="match status" value="1"/>
</dbReference>
<reference evidence="3 4" key="1">
    <citation type="submission" date="2021-07" db="EMBL/GenBank/DDBJ databases">
        <authorList>
            <consortium name="Genoscope - CEA"/>
            <person name="William W."/>
        </authorList>
    </citation>
    <scope>NUCLEOTIDE SEQUENCE [LARGE SCALE GENOMIC DNA]</scope>
</reference>
<sequence>MIHGMEADRSGLVAHPKRSLAGKFFTSLVPPSLDRTESSLRQQWKLSGSLKVLPMEKDNIILFEFEKKRDKKEVVKGGPWNVDGTILVLKKCSQDISMVDLDFSVACFKVKVIGLPKFNYTEDDVEKIAKKLSDKPLISYKYNEFTRLFCVRVEIDLKKPLPPGFYINGNGRGPPFVQFKYKNLGEFCEHCGMINHRICGEAAKMRPLTRKFKTRVYGPWLRCDHKVLACNGLPVKFYYSQPKPFVDMGLTYEETVTYAQFMVVVQVDLVYKSEQEWGGKKLVRSLLVSGDNDCFRFSCFPTQVIKDVLAFEIDRISPLAKLTSEDKTSIVLGLVAGLMKQRKTWSKKRWIPCKVRVEKTVMVPPVDMEVMLEEAKDKKLHKTIDINIVKMVGFPLGKSDDVLRKTIRDAIRGVGQTQFPDSYVESWVRLVKRPKYYSRLILEKDCHKCVKVLGPDMDMFGTCCICQEGFFLGGYATITSCSHVFHSSCITDWINKSTKCPLCRVQLEVYTLMI</sequence>
<dbReference type="AlphaFoldDB" id="A0A8D9MA83"/>
<dbReference type="InterPro" id="IPR001841">
    <property type="entry name" value="Znf_RING"/>
</dbReference>
<gene>
    <name evidence="3" type="ORF">BRAPAZ1V2_A07P37650.2</name>
</gene>
<proteinExistence type="predicted"/>
<dbReference type="Proteomes" id="UP000694005">
    <property type="component" value="Chromosome A07"/>
</dbReference>
<dbReference type="SUPFAM" id="SSF57850">
    <property type="entry name" value="RING/U-box"/>
    <property type="match status" value="1"/>
</dbReference>
<keyword evidence="1" id="KW-0862">Zinc</keyword>
<organism evidence="3 4">
    <name type="scientific">Brassica campestris</name>
    <name type="common">Field mustard</name>
    <dbReference type="NCBI Taxonomy" id="3711"/>
    <lineage>
        <taxon>Eukaryota</taxon>
        <taxon>Viridiplantae</taxon>
        <taxon>Streptophyta</taxon>
        <taxon>Embryophyta</taxon>
        <taxon>Tracheophyta</taxon>
        <taxon>Spermatophyta</taxon>
        <taxon>Magnoliopsida</taxon>
        <taxon>eudicotyledons</taxon>
        <taxon>Gunneridae</taxon>
        <taxon>Pentapetalae</taxon>
        <taxon>rosids</taxon>
        <taxon>malvids</taxon>
        <taxon>Brassicales</taxon>
        <taxon>Brassicaceae</taxon>
        <taxon>Brassiceae</taxon>
        <taxon>Brassica</taxon>
    </lineage>
</organism>
<protein>
    <recommendedName>
        <fullName evidence="2">RING-type domain-containing protein</fullName>
    </recommendedName>
</protein>
<dbReference type="InterPro" id="IPR040256">
    <property type="entry name" value="At4g02000-like"/>
</dbReference>
<dbReference type="PANTHER" id="PTHR31286:SF167">
    <property type="entry name" value="OS09G0268800 PROTEIN"/>
    <property type="match status" value="1"/>
</dbReference>
<dbReference type="Pfam" id="PF13639">
    <property type="entry name" value="zf-RING_2"/>
    <property type="match status" value="1"/>
</dbReference>
<accession>A0A8D9MA83</accession>
<keyword evidence="1" id="KW-0479">Metal-binding</keyword>
<dbReference type="InterPro" id="IPR013083">
    <property type="entry name" value="Znf_RING/FYVE/PHD"/>
</dbReference>
<dbReference type="GO" id="GO:0008270">
    <property type="term" value="F:zinc ion binding"/>
    <property type="evidence" value="ECO:0007669"/>
    <property type="project" value="UniProtKB-KW"/>
</dbReference>
<dbReference type="PROSITE" id="PS50089">
    <property type="entry name" value="ZF_RING_2"/>
    <property type="match status" value="1"/>
</dbReference>
<dbReference type="Gramene" id="A07p37650.2_BraZ1">
    <property type="protein sequence ID" value="A07p37650.2_BraZ1.CDS.1"/>
    <property type="gene ID" value="A07g37650.2_BraZ1"/>
</dbReference>
<dbReference type="SMART" id="SM00184">
    <property type="entry name" value="RING"/>
    <property type="match status" value="1"/>
</dbReference>